<feature type="transmembrane region" description="Helical" evidence="1">
    <location>
        <begin position="79"/>
        <end position="98"/>
    </location>
</feature>
<evidence type="ECO:0000313" key="2">
    <source>
        <dbReference type="EMBL" id="MFC4836537.1"/>
    </source>
</evidence>
<gene>
    <name evidence="2" type="ORF">ACFPEL_29325</name>
</gene>
<dbReference type="RefSeq" id="WP_274189676.1">
    <property type="nucleotide sequence ID" value="NZ_BAABHN010000065.1"/>
</dbReference>
<proteinExistence type="predicted"/>
<feature type="transmembrane region" description="Helical" evidence="1">
    <location>
        <begin position="142"/>
        <end position="160"/>
    </location>
</feature>
<dbReference type="EMBL" id="JBHSIM010000065">
    <property type="protein sequence ID" value="MFC4836537.1"/>
    <property type="molecule type" value="Genomic_DNA"/>
</dbReference>
<dbReference type="Proteomes" id="UP001595909">
    <property type="component" value="Unassembled WGS sequence"/>
</dbReference>
<keyword evidence="1" id="KW-0472">Membrane</keyword>
<feature type="transmembrane region" description="Helical" evidence="1">
    <location>
        <begin position="110"/>
        <end position="130"/>
    </location>
</feature>
<keyword evidence="1" id="KW-1133">Transmembrane helix</keyword>
<evidence type="ECO:0000313" key="3">
    <source>
        <dbReference type="Proteomes" id="UP001595909"/>
    </source>
</evidence>
<keyword evidence="1" id="KW-0812">Transmembrane</keyword>
<name>A0ABV9RTL6_9PSEU</name>
<keyword evidence="3" id="KW-1185">Reference proteome</keyword>
<sequence length="203" mass="20226">MTDLHTASRVPVRTTTRRRTLAWLATFLGFPLGGLVAELAGPVQGPVPALLGGLLTGAVLGAVQALGLRVGFGAPRVPVVTWTLATGVGLAAGLAVGADAVSYRVGLADLAIQGAVCGAAVGLAQALVLVRRLGAVAAAWPLLLGAAWALGWTVTTVIGVDVEAGYTVFGSSGALTVTALTLVLPAMLARRGDGMSSRSAPGR</sequence>
<protein>
    <submittedName>
        <fullName evidence="2">Uncharacterized protein</fullName>
    </submittedName>
</protein>
<comment type="caution">
    <text evidence="2">The sequence shown here is derived from an EMBL/GenBank/DDBJ whole genome shotgun (WGS) entry which is preliminary data.</text>
</comment>
<reference evidence="3" key="1">
    <citation type="journal article" date="2019" name="Int. J. Syst. Evol. Microbiol.">
        <title>The Global Catalogue of Microorganisms (GCM) 10K type strain sequencing project: providing services to taxonomists for standard genome sequencing and annotation.</title>
        <authorList>
            <consortium name="The Broad Institute Genomics Platform"/>
            <consortium name="The Broad Institute Genome Sequencing Center for Infectious Disease"/>
            <person name="Wu L."/>
            <person name="Ma J."/>
        </authorList>
    </citation>
    <scope>NUCLEOTIDE SEQUENCE [LARGE SCALE GENOMIC DNA]</scope>
    <source>
        <strain evidence="3">CCUG 50347</strain>
    </source>
</reference>
<feature type="transmembrane region" description="Helical" evidence="1">
    <location>
        <begin position="166"/>
        <end position="189"/>
    </location>
</feature>
<feature type="transmembrane region" description="Helical" evidence="1">
    <location>
        <begin position="21"/>
        <end position="41"/>
    </location>
</feature>
<feature type="transmembrane region" description="Helical" evidence="1">
    <location>
        <begin position="47"/>
        <end position="67"/>
    </location>
</feature>
<accession>A0ABV9RTL6</accession>
<organism evidence="2 3">
    <name type="scientific">Actinomycetospora chibensis</name>
    <dbReference type="NCBI Taxonomy" id="663606"/>
    <lineage>
        <taxon>Bacteria</taxon>
        <taxon>Bacillati</taxon>
        <taxon>Actinomycetota</taxon>
        <taxon>Actinomycetes</taxon>
        <taxon>Pseudonocardiales</taxon>
        <taxon>Pseudonocardiaceae</taxon>
        <taxon>Actinomycetospora</taxon>
    </lineage>
</organism>
<evidence type="ECO:0000256" key="1">
    <source>
        <dbReference type="SAM" id="Phobius"/>
    </source>
</evidence>